<dbReference type="PROSITE" id="PS50943">
    <property type="entry name" value="HTH_CROC1"/>
    <property type="match status" value="1"/>
</dbReference>
<dbReference type="PANTHER" id="PTHR34475:SF1">
    <property type="entry name" value="CYTOSKELETON PROTEIN RODZ"/>
    <property type="match status" value="1"/>
</dbReference>
<feature type="compositionally biased region" description="Polar residues" evidence="1">
    <location>
        <begin position="190"/>
        <end position="201"/>
    </location>
</feature>
<dbReference type="Pfam" id="PF13464">
    <property type="entry name" value="RodZ_C"/>
    <property type="match status" value="1"/>
</dbReference>
<proteinExistence type="predicted"/>
<dbReference type="InterPro" id="IPR025194">
    <property type="entry name" value="RodZ-like_C"/>
</dbReference>
<evidence type="ECO:0000313" key="5">
    <source>
        <dbReference type="Proteomes" id="UP000218767"/>
    </source>
</evidence>
<accession>A0A2A4XH67</accession>
<dbReference type="InterPro" id="IPR050400">
    <property type="entry name" value="Bact_Cytoskel_RodZ"/>
</dbReference>
<keyword evidence="2" id="KW-0812">Transmembrane</keyword>
<dbReference type="SUPFAM" id="SSF47413">
    <property type="entry name" value="lambda repressor-like DNA-binding domains"/>
    <property type="match status" value="1"/>
</dbReference>
<dbReference type="EMBL" id="NVUL01000005">
    <property type="protein sequence ID" value="PCI81417.1"/>
    <property type="molecule type" value="Genomic_DNA"/>
</dbReference>
<feature type="transmembrane region" description="Helical" evidence="2">
    <location>
        <begin position="115"/>
        <end position="134"/>
    </location>
</feature>
<evidence type="ECO:0000259" key="3">
    <source>
        <dbReference type="PROSITE" id="PS50943"/>
    </source>
</evidence>
<dbReference type="PANTHER" id="PTHR34475">
    <property type="match status" value="1"/>
</dbReference>
<dbReference type="CDD" id="cd00093">
    <property type="entry name" value="HTH_XRE"/>
    <property type="match status" value="1"/>
</dbReference>
<name>A0A2A4XH67_9GAMM</name>
<dbReference type="AlphaFoldDB" id="A0A2A4XH67"/>
<dbReference type="Proteomes" id="UP000218767">
    <property type="component" value="Unassembled WGS sequence"/>
</dbReference>
<evidence type="ECO:0000256" key="1">
    <source>
        <dbReference type="SAM" id="MobiDB-lite"/>
    </source>
</evidence>
<feature type="region of interest" description="Disordered" evidence="1">
    <location>
        <begin position="182"/>
        <end position="204"/>
    </location>
</feature>
<dbReference type="InterPro" id="IPR010982">
    <property type="entry name" value="Lambda_DNA-bd_dom_sf"/>
</dbReference>
<keyword evidence="2" id="KW-1133">Transmembrane helix</keyword>
<dbReference type="GO" id="GO:0003677">
    <property type="term" value="F:DNA binding"/>
    <property type="evidence" value="ECO:0007669"/>
    <property type="project" value="InterPro"/>
</dbReference>
<gene>
    <name evidence="4" type="ORF">COB20_01865</name>
</gene>
<sequence>MPTEPLMEAVAETDGALTAGDILRQERKRLGLNEKEVADQLHITMHYVKALESSSYEKLPGAVFAKGYLKNYALLLGLDVEDLLSRYDEFTHQQKADIEEESRLKARRKKDRNKPFVVVSLIIFVAGFLGLWLANSYFSEESVSDVPSNAESIGNAESIRPALSQVVEQQVTTQPQLTLEVEPEEISAPARQSTSVPSSVSVDAPEPLLEVDSGSIVDAEIAERMESGGTEEAASLEDLTAALQVLRTEQAADAEPTVDADQSRVISIEAIGNDILRISFTGESWIEVNDSESQQIYRDIRAAGDVLEITGSAPFNILLGDAPFTRMSLNGDEIDLSADIRIDNSARLTVGL</sequence>
<evidence type="ECO:0000313" key="4">
    <source>
        <dbReference type="EMBL" id="PCI81417.1"/>
    </source>
</evidence>
<feature type="domain" description="HTH cro/C1-type" evidence="3">
    <location>
        <begin position="23"/>
        <end position="83"/>
    </location>
</feature>
<keyword evidence="2" id="KW-0472">Membrane</keyword>
<evidence type="ECO:0000256" key="2">
    <source>
        <dbReference type="SAM" id="Phobius"/>
    </source>
</evidence>
<reference evidence="5" key="1">
    <citation type="submission" date="2017-08" db="EMBL/GenBank/DDBJ databases">
        <title>A dynamic microbial community with high functional redundancy inhabits the cold, oxic subseafloor aquifer.</title>
        <authorList>
            <person name="Tully B.J."/>
            <person name="Wheat C.G."/>
            <person name="Glazer B.T."/>
            <person name="Huber J.A."/>
        </authorList>
    </citation>
    <scope>NUCLEOTIDE SEQUENCE [LARGE SCALE GENOMIC DNA]</scope>
</reference>
<dbReference type="Gene3D" id="1.10.260.40">
    <property type="entry name" value="lambda repressor-like DNA-binding domains"/>
    <property type="match status" value="1"/>
</dbReference>
<comment type="caution">
    <text evidence="4">The sequence shown here is derived from an EMBL/GenBank/DDBJ whole genome shotgun (WGS) entry which is preliminary data.</text>
</comment>
<protein>
    <recommendedName>
        <fullName evidence="3">HTH cro/C1-type domain-containing protein</fullName>
    </recommendedName>
</protein>
<dbReference type="InterPro" id="IPR001387">
    <property type="entry name" value="Cro/C1-type_HTH"/>
</dbReference>
<organism evidence="4 5">
    <name type="scientific">SAR86 cluster bacterium</name>
    <dbReference type="NCBI Taxonomy" id="2030880"/>
    <lineage>
        <taxon>Bacteria</taxon>
        <taxon>Pseudomonadati</taxon>
        <taxon>Pseudomonadota</taxon>
        <taxon>Gammaproteobacteria</taxon>
        <taxon>SAR86 cluster</taxon>
    </lineage>
</organism>
<dbReference type="Pfam" id="PF13413">
    <property type="entry name" value="HTH_25"/>
    <property type="match status" value="1"/>
</dbReference>